<feature type="signal peptide" evidence="1">
    <location>
        <begin position="1"/>
        <end position="20"/>
    </location>
</feature>
<evidence type="ECO:0000259" key="2">
    <source>
        <dbReference type="Pfam" id="PF12883"/>
    </source>
</evidence>
<name>A0A178I4F5_9HYPH</name>
<dbReference type="STRING" id="1770058.A3840_03630"/>
<evidence type="ECO:0000256" key="1">
    <source>
        <dbReference type="SAM" id="SignalP"/>
    </source>
</evidence>
<dbReference type="RefSeq" id="WP_067452020.1">
    <property type="nucleotide sequence ID" value="NZ_LVVY01000064.1"/>
</dbReference>
<evidence type="ECO:0000313" key="3">
    <source>
        <dbReference type="EMBL" id="OAM79174.1"/>
    </source>
</evidence>
<evidence type="ECO:0000313" key="4">
    <source>
        <dbReference type="Proteomes" id="UP000078389"/>
    </source>
</evidence>
<accession>A0A178I4F5</accession>
<comment type="caution">
    <text evidence="3">The sequence shown here is derived from an EMBL/GenBank/DDBJ whole genome shotgun (WGS) entry which is preliminary data.</text>
</comment>
<sequence length="154" mass="16400">MRRIFLAAGVLLALAGAAIAQPFETPEALLEAFYEPYFTDEFPEDESAFRSAALNALYAADAENTPLGEMGALGFDPYVDGQDYQLADLVIDAAEISGDAASVAVSFTNFGRPTALTYELVHEGNGWKIDDVVSSGGEYPYRLSDIFAAALGGE</sequence>
<dbReference type="InterPro" id="IPR024289">
    <property type="entry name" value="DUF3828"/>
</dbReference>
<dbReference type="EMBL" id="LVVY01000064">
    <property type="protein sequence ID" value="OAM79174.1"/>
    <property type="molecule type" value="Genomic_DNA"/>
</dbReference>
<feature type="domain" description="DUF3828" evidence="2">
    <location>
        <begin position="43"/>
        <end position="135"/>
    </location>
</feature>
<dbReference type="Proteomes" id="UP000078389">
    <property type="component" value="Unassembled WGS sequence"/>
</dbReference>
<dbReference type="Gene3D" id="3.10.450.50">
    <property type="match status" value="1"/>
</dbReference>
<keyword evidence="1" id="KW-0732">Signal</keyword>
<keyword evidence="4" id="KW-1185">Reference proteome</keyword>
<dbReference type="OrthoDB" id="7174015at2"/>
<organism evidence="3 4">
    <name type="scientific">Devosia elaeis</name>
    <dbReference type="NCBI Taxonomy" id="1770058"/>
    <lineage>
        <taxon>Bacteria</taxon>
        <taxon>Pseudomonadati</taxon>
        <taxon>Pseudomonadota</taxon>
        <taxon>Alphaproteobacteria</taxon>
        <taxon>Hyphomicrobiales</taxon>
        <taxon>Devosiaceae</taxon>
        <taxon>Devosia</taxon>
    </lineage>
</organism>
<feature type="chain" id="PRO_5008088419" description="DUF3828 domain-containing protein" evidence="1">
    <location>
        <begin position="21"/>
        <end position="154"/>
    </location>
</feature>
<dbReference type="Pfam" id="PF12883">
    <property type="entry name" value="DUF3828"/>
    <property type="match status" value="1"/>
</dbReference>
<dbReference type="AlphaFoldDB" id="A0A178I4F5"/>
<proteinExistence type="predicted"/>
<reference evidence="3 4" key="1">
    <citation type="submission" date="2016-03" db="EMBL/GenBank/DDBJ databases">
        <title>Genome sequencing of Devosia sp. S37.</title>
        <authorList>
            <person name="Mohd Nor M."/>
        </authorList>
    </citation>
    <scope>NUCLEOTIDE SEQUENCE [LARGE SCALE GENOMIC DNA]</scope>
    <source>
        <strain evidence="3 4">S37</strain>
    </source>
</reference>
<protein>
    <recommendedName>
        <fullName evidence="2">DUF3828 domain-containing protein</fullName>
    </recommendedName>
</protein>
<gene>
    <name evidence="3" type="ORF">A3840_03630</name>
</gene>